<dbReference type="EMBL" id="FCON02000058">
    <property type="protein sequence ID" value="SAL74969.1"/>
    <property type="molecule type" value="Genomic_DNA"/>
</dbReference>
<dbReference type="RefSeq" id="WP_374729599.1">
    <property type="nucleotide sequence ID" value="NZ_FCON02000058.1"/>
</dbReference>
<name>A0A158K2L8_9BURK</name>
<reference evidence="2" key="1">
    <citation type="submission" date="2016-01" db="EMBL/GenBank/DDBJ databases">
        <authorList>
            <person name="Peeters C."/>
        </authorList>
    </citation>
    <scope>NUCLEOTIDE SEQUENCE [LARGE SCALE GENOMIC DNA]</scope>
    <source>
        <strain evidence="2">LMG 22940</strain>
    </source>
</reference>
<evidence type="ECO:0000259" key="1">
    <source>
        <dbReference type="Pfam" id="PF12697"/>
    </source>
</evidence>
<proteinExistence type="predicted"/>
<dbReference type="Gene3D" id="3.40.50.1820">
    <property type="entry name" value="alpha/beta hydrolase"/>
    <property type="match status" value="1"/>
</dbReference>
<dbReference type="GO" id="GO:0016787">
    <property type="term" value="F:hydrolase activity"/>
    <property type="evidence" value="ECO:0007669"/>
    <property type="project" value="UniProtKB-KW"/>
</dbReference>
<accession>A0A158K2L8</accession>
<dbReference type="InterPro" id="IPR000073">
    <property type="entry name" value="AB_hydrolase_1"/>
</dbReference>
<gene>
    <name evidence="2" type="ORF">AWB68_04682</name>
</gene>
<dbReference type="PANTHER" id="PTHR43689:SF8">
    <property type="entry name" value="ALPHA_BETA-HYDROLASES SUPERFAMILY PROTEIN"/>
    <property type="match status" value="1"/>
</dbReference>
<organism evidence="2 3">
    <name type="scientific">Caballeronia choica</name>
    <dbReference type="NCBI Taxonomy" id="326476"/>
    <lineage>
        <taxon>Bacteria</taxon>
        <taxon>Pseudomonadati</taxon>
        <taxon>Pseudomonadota</taxon>
        <taxon>Betaproteobacteria</taxon>
        <taxon>Burkholderiales</taxon>
        <taxon>Burkholderiaceae</taxon>
        <taxon>Caballeronia</taxon>
    </lineage>
</organism>
<evidence type="ECO:0000313" key="3">
    <source>
        <dbReference type="Proteomes" id="UP000054770"/>
    </source>
</evidence>
<dbReference type="AlphaFoldDB" id="A0A158K2L8"/>
<dbReference type="PANTHER" id="PTHR43689">
    <property type="entry name" value="HYDROLASE"/>
    <property type="match status" value="1"/>
</dbReference>
<dbReference type="InterPro" id="IPR029058">
    <property type="entry name" value="AB_hydrolase_fold"/>
</dbReference>
<dbReference type="Proteomes" id="UP000054770">
    <property type="component" value="Unassembled WGS sequence"/>
</dbReference>
<keyword evidence="3" id="KW-1185">Reference proteome</keyword>
<dbReference type="SUPFAM" id="SSF53474">
    <property type="entry name" value="alpha/beta-Hydrolases"/>
    <property type="match status" value="1"/>
</dbReference>
<comment type="caution">
    <text evidence="2">The sequence shown here is derived from an EMBL/GenBank/DDBJ whole genome shotgun (WGS) entry which is preliminary data.</text>
</comment>
<dbReference type="Pfam" id="PF12697">
    <property type="entry name" value="Abhydrolase_6"/>
    <property type="match status" value="1"/>
</dbReference>
<sequence length="296" mass="33027">MMDTSRRLQQLSDGALPLAQTFDFDGQSVRYGVMGAGKPMVLIHGTPFSSQVWRRIAPIAARFRQVFYFDLLGYGLSEQRADQDVSLGVQNRLLAALLKHWRIEQPDVVAHDFGGATALRAALLDRCEYRSLLLIDPVAVAPWGSPFVRHVRAHEAAFAGVPAYIHEAMVNAYLQGAVSRTLAADILRIHSSPWTGEVGQAAFYRQITQMDQRYTDEVQPRYGELRCPVSILWGEEDQWIPVDRGLELSAMIPGARFTRVAGSGHLMQEDVPEAIVAELMEFMLQGEQHQCLGIHA</sequence>
<keyword evidence="2" id="KW-0378">Hydrolase</keyword>
<protein>
    <submittedName>
        <fullName evidence="2">Alpha/beta hydrolase</fullName>
    </submittedName>
</protein>
<feature type="domain" description="AB hydrolase-1" evidence="1">
    <location>
        <begin position="40"/>
        <end position="277"/>
    </location>
</feature>
<dbReference type="PRINTS" id="PR00111">
    <property type="entry name" value="ABHYDROLASE"/>
</dbReference>
<evidence type="ECO:0000313" key="2">
    <source>
        <dbReference type="EMBL" id="SAL74969.1"/>
    </source>
</evidence>